<name>A0A7X9HGW0_UNCKA</name>
<evidence type="ECO:0000313" key="2">
    <source>
        <dbReference type="EMBL" id="NMB69726.1"/>
    </source>
</evidence>
<feature type="transmembrane region" description="Helical" evidence="1">
    <location>
        <begin position="213"/>
        <end position="234"/>
    </location>
</feature>
<dbReference type="Proteomes" id="UP000526033">
    <property type="component" value="Unassembled WGS sequence"/>
</dbReference>
<organism evidence="2 3">
    <name type="scientific">candidate division WWE3 bacterium</name>
    <dbReference type="NCBI Taxonomy" id="2053526"/>
    <lineage>
        <taxon>Bacteria</taxon>
        <taxon>Katanobacteria</taxon>
    </lineage>
</organism>
<sequence length="492" mass="56926">MKRFLPVCLLILVYLTWTALTYRNYAITSDEFSSYISGQIWFEYFQNKQITYNLARYHPLVNEHYRIYPMILYILIGNIKYELFHLLNMLAFIPVIITAWILALKNNKKIYATLIPVLFILLTPRILGDIPNNPKDMPFAISYFLTLAVIYITKSTQETWKNNLKILVLGLLMGFSQSLRPLGFGLYIIYFFWNFPKDLKSKAEIGKLITESIIIFLIGLLTMAVTWPAIGANFAANLKKYLSLGVDFNLWEGTVLYFGKEFSAGMIPWHYLFVWLGITLPLSHLIFFFSGIYSIIKKRASNIQIYLYFTIGLNLLLHLILKPNLYNGIRHYDYLVLLISFAAGISLVNFYKTLNKKYFWGITTVLILYTGLTLNNISKLFPYQNLYFNEIVHGIKGAQNKFDVDYWDVAYKDAANYLAANTSTNEVLAVYSCGAHTAMDYYLGQRIDQKKNASEAQYLICDPKGYERLKNGFNILTKIEKDKTPLVVIGRR</sequence>
<feature type="transmembrane region" description="Helical" evidence="1">
    <location>
        <begin position="166"/>
        <end position="193"/>
    </location>
</feature>
<dbReference type="AlphaFoldDB" id="A0A7X9HGW0"/>
<protein>
    <recommendedName>
        <fullName evidence="4">Glycosyltransferase RgtA/B/C/D-like domain-containing protein</fullName>
    </recommendedName>
</protein>
<keyword evidence="1" id="KW-1133">Transmembrane helix</keyword>
<evidence type="ECO:0000313" key="3">
    <source>
        <dbReference type="Proteomes" id="UP000526033"/>
    </source>
</evidence>
<feature type="transmembrane region" description="Helical" evidence="1">
    <location>
        <begin position="334"/>
        <end position="351"/>
    </location>
</feature>
<gene>
    <name evidence="2" type="ORF">GYA27_00790</name>
</gene>
<feature type="transmembrane region" description="Helical" evidence="1">
    <location>
        <begin position="110"/>
        <end position="127"/>
    </location>
</feature>
<comment type="caution">
    <text evidence="2">The sequence shown here is derived from an EMBL/GenBank/DDBJ whole genome shotgun (WGS) entry which is preliminary data.</text>
</comment>
<keyword evidence="1" id="KW-0812">Transmembrane</keyword>
<feature type="transmembrane region" description="Helical" evidence="1">
    <location>
        <begin position="241"/>
        <end position="259"/>
    </location>
</feature>
<feature type="transmembrane region" description="Helical" evidence="1">
    <location>
        <begin position="139"/>
        <end position="154"/>
    </location>
</feature>
<feature type="transmembrane region" description="Helical" evidence="1">
    <location>
        <begin position="305"/>
        <end position="322"/>
    </location>
</feature>
<proteinExistence type="predicted"/>
<dbReference type="EMBL" id="JAAZNL010000007">
    <property type="protein sequence ID" value="NMB69726.1"/>
    <property type="molecule type" value="Genomic_DNA"/>
</dbReference>
<keyword evidence="1" id="KW-0472">Membrane</keyword>
<feature type="transmembrane region" description="Helical" evidence="1">
    <location>
        <begin position="358"/>
        <end position="377"/>
    </location>
</feature>
<feature type="transmembrane region" description="Helical" evidence="1">
    <location>
        <begin position="83"/>
        <end position="103"/>
    </location>
</feature>
<reference evidence="2 3" key="1">
    <citation type="journal article" date="2020" name="Biotechnol. Biofuels">
        <title>New insights from the biogas microbiome by comprehensive genome-resolved metagenomics of nearly 1600 species originating from multiple anaerobic digesters.</title>
        <authorList>
            <person name="Campanaro S."/>
            <person name="Treu L."/>
            <person name="Rodriguez-R L.M."/>
            <person name="Kovalovszki A."/>
            <person name="Ziels R.M."/>
            <person name="Maus I."/>
            <person name="Zhu X."/>
            <person name="Kougias P.G."/>
            <person name="Basile A."/>
            <person name="Luo G."/>
            <person name="Schluter A."/>
            <person name="Konstantinidis K.T."/>
            <person name="Angelidaki I."/>
        </authorList>
    </citation>
    <scope>NUCLEOTIDE SEQUENCE [LARGE SCALE GENOMIC DNA]</scope>
    <source>
        <strain evidence="2">AS27yjCOA_165</strain>
    </source>
</reference>
<feature type="transmembrane region" description="Helical" evidence="1">
    <location>
        <begin position="271"/>
        <end position="293"/>
    </location>
</feature>
<evidence type="ECO:0008006" key="4">
    <source>
        <dbReference type="Google" id="ProtNLM"/>
    </source>
</evidence>
<accession>A0A7X9HGW0</accession>
<evidence type="ECO:0000256" key="1">
    <source>
        <dbReference type="SAM" id="Phobius"/>
    </source>
</evidence>